<dbReference type="Pfam" id="PF05977">
    <property type="entry name" value="MFS_3"/>
    <property type="match status" value="1"/>
</dbReference>
<dbReference type="PRINTS" id="PR01988">
    <property type="entry name" value="EXPORTERBACE"/>
</dbReference>
<dbReference type="InterPro" id="IPR036259">
    <property type="entry name" value="MFS_trans_sf"/>
</dbReference>
<dbReference type="InterPro" id="IPR020846">
    <property type="entry name" value="MFS_dom"/>
</dbReference>
<feature type="transmembrane region" description="Helical" evidence="7">
    <location>
        <begin position="321"/>
        <end position="343"/>
    </location>
</feature>
<evidence type="ECO:0000256" key="5">
    <source>
        <dbReference type="ARBA" id="ARBA00022989"/>
    </source>
</evidence>
<dbReference type="CDD" id="cd06173">
    <property type="entry name" value="MFS_MefA_like"/>
    <property type="match status" value="1"/>
</dbReference>
<dbReference type="RefSeq" id="WP_205725088.1">
    <property type="nucleotide sequence ID" value="NZ_JAFHKR010000038.1"/>
</dbReference>
<evidence type="ECO:0000256" key="4">
    <source>
        <dbReference type="ARBA" id="ARBA00022692"/>
    </source>
</evidence>
<keyword evidence="10" id="KW-1185">Reference proteome</keyword>
<accession>A0ABS2ZP67</accession>
<comment type="caution">
    <text evidence="9">The sequence shown here is derived from an EMBL/GenBank/DDBJ whole genome shotgun (WGS) entry which is preliminary data.</text>
</comment>
<dbReference type="Proteomes" id="UP001296923">
    <property type="component" value="Unassembled WGS sequence"/>
</dbReference>
<feature type="transmembrane region" description="Helical" evidence="7">
    <location>
        <begin position="178"/>
        <end position="198"/>
    </location>
</feature>
<keyword evidence="6 7" id="KW-0472">Membrane</keyword>
<dbReference type="PROSITE" id="PS50850">
    <property type="entry name" value="MFS"/>
    <property type="match status" value="1"/>
</dbReference>
<dbReference type="PANTHER" id="PTHR23513:SF11">
    <property type="entry name" value="STAPHYLOFERRIN A TRANSPORTER"/>
    <property type="match status" value="1"/>
</dbReference>
<evidence type="ECO:0000256" key="6">
    <source>
        <dbReference type="ARBA" id="ARBA00023136"/>
    </source>
</evidence>
<feature type="domain" description="Major facilitator superfamily (MFS) profile" evidence="8">
    <location>
        <begin position="17"/>
        <end position="404"/>
    </location>
</feature>
<gene>
    <name evidence="9" type="ORF">JYA63_07125</name>
</gene>
<feature type="transmembrane region" description="Helical" evidence="7">
    <location>
        <begin position="50"/>
        <end position="70"/>
    </location>
</feature>
<feature type="transmembrane region" description="Helical" evidence="7">
    <location>
        <begin position="225"/>
        <end position="247"/>
    </location>
</feature>
<sequence>MKFVKIQSKFALLESRQLRYLFIARTISILGDMLTPVALAFAVLSFSNSASSLGIVLAARALPSILLMLFGGVVGDRYPRRTIMIISNMVGFMSQGLIGALLIMGEATVWNVALLSAIRGATGSFFNPASTGAIAQVAPPGKKQEAFALFAIAANIAEIAGPVLAGITLVFIEPGWLIIADAFTFVISAILIVACGSLGNPIKIIKRSVITEISEGFQYVVKQRWLSIIIISSCIFQFFLLSSLNVLGPIVANQHLGGAPAWAMIATALGLGSIAGSFLVMFYKPKRPLLTGFWVLLIGSGPTLLLLAIPAPTEIIIVSEFISGFAISFFSTLEATTIAKLVPNNLLSRVDSINRFGSMSLKPLGMAIIGPVSMLISVQNTLIIAGVITLLAVAWPLTLTSIRELGLEDEGEENKQVSI</sequence>
<dbReference type="InterPro" id="IPR022324">
    <property type="entry name" value="Bacilysin_exporter_BacE_put"/>
</dbReference>
<feature type="transmembrane region" description="Helical" evidence="7">
    <location>
        <begin position="364"/>
        <end position="397"/>
    </location>
</feature>
<evidence type="ECO:0000256" key="1">
    <source>
        <dbReference type="ARBA" id="ARBA00004651"/>
    </source>
</evidence>
<keyword evidence="2" id="KW-0813">Transport</keyword>
<evidence type="ECO:0000256" key="3">
    <source>
        <dbReference type="ARBA" id="ARBA00022475"/>
    </source>
</evidence>
<comment type="subcellular location">
    <subcellularLocation>
        <location evidence="1">Cell membrane</location>
        <topology evidence="1">Multi-pass membrane protein</topology>
    </subcellularLocation>
</comment>
<protein>
    <submittedName>
        <fullName evidence="9">MFS transporter</fullName>
    </submittedName>
</protein>
<evidence type="ECO:0000313" key="9">
    <source>
        <dbReference type="EMBL" id="MBN3554028.1"/>
    </source>
</evidence>
<feature type="transmembrane region" description="Helical" evidence="7">
    <location>
        <begin position="289"/>
        <end position="309"/>
    </location>
</feature>
<keyword evidence="3" id="KW-1003">Cell membrane</keyword>
<organism evidence="9 10">
    <name type="scientific">Fictibacillus nanhaiensis</name>
    <dbReference type="NCBI Taxonomy" id="742169"/>
    <lineage>
        <taxon>Bacteria</taxon>
        <taxon>Bacillati</taxon>
        <taxon>Bacillota</taxon>
        <taxon>Bacilli</taxon>
        <taxon>Bacillales</taxon>
        <taxon>Fictibacillaceae</taxon>
        <taxon>Fictibacillus</taxon>
    </lineage>
</organism>
<reference evidence="9 10" key="1">
    <citation type="submission" date="2021-01" db="EMBL/GenBank/DDBJ databases">
        <title>Genome Sequencing of Type Strains.</title>
        <authorList>
            <person name="Lemaire J.F."/>
            <person name="Inderbitzin P."/>
            <person name="Collins S.B."/>
            <person name="Wespe N."/>
            <person name="Knight-Connoni V."/>
        </authorList>
    </citation>
    <scope>NUCLEOTIDE SEQUENCE [LARGE SCALE GENOMIC DNA]</scope>
    <source>
        <strain evidence="9 10">DSM 23009</strain>
    </source>
</reference>
<dbReference type="PANTHER" id="PTHR23513">
    <property type="entry name" value="INTEGRAL MEMBRANE EFFLUX PROTEIN-RELATED"/>
    <property type="match status" value="1"/>
</dbReference>
<feature type="transmembrane region" description="Helical" evidence="7">
    <location>
        <begin position="20"/>
        <end position="44"/>
    </location>
</feature>
<dbReference type="SUPFAM" id="SSF103473">
    <property type="entry name" value="MFS general substrate transporter"/>
    <property type="match status" value="1"/>
</dbReference>
<keyword evidence="5 7" id="KW-1133">Transmembrane helix</keyword>
<name>A0ABS2ZP67_9BACL</name>
<evidence type="ECO:0000259" key="8">
    <source>
        <dbReference type="PROSITE" id="PS50850"/>
    </source>
</evidence>
<dbReference type="Gene3D" id="1.20.1250.20">
    <property type="entry name" value="MFS general substrate transporter like domains"/>
    <property type="match status" value="1"/>
</dbReference>
<evidence type="ECO:0000313" key="10">
    <source>
        <dbReference type="Proteomes" id="UP001296923"/>
    </source>
</evidence>
<dbReference type="EMBL" id="JAFHKR010000038">
    <property type="protein sequence ID" value="MBN3554028.1"/>
    <property type="molecule type" value="Genomic_DNA"/>
</dbReference>
<feature type="transmembrane region" description="Helical" evidence="7">
    <location>
        <begin position="259"/>
        <end position="282"/>
    </location>
</feature>
<evidence type="ECO:0000256" key="2">
    <source>
        <dbReference type="ARBA" id="ARBA00022448"/>
    </source>
</evidence>
<dbReference type="InterPro" id="IPR010290">
    <property type="entry name" value="TM_effector"/>
</dbReference>
<keyword evidence="4 7" id="KW-0812">Transmembrane</keyword>
<proteinExistence type="predicted"/>
<evidence type="ECO:0000256" key="7">
    <source>
        <dbReference type="SAM" id="Phobius"/>
    </source>
</evidence>